<dbReference type="EMBL" id="CAKOGP040002491">
    <property type="protein sequence ID" value="CAJ1970267.1"/>
    <property type="molecule type" value="Genomic_DNA"/>
</dbReference>
<dbReference type="SMART" id="SM00954">
    <property type="entry name" value="RelA_SpoT"/>
    <property type="match status" value="1"/>
</dbReference>
<feature type="domain" description="RelA/SpoT" evidence="2">
    <location>
        <begin position="469"/>
        <end position="601"/>
    </location>
</feature>
<evidence type="ECO:0000313" key="3">
    <source>
        <dbReference type="EMBL" id="CAJ1970267.1"/>
    </source>
</evidence>
<evidence type="ECO:0000259" key="2">
    <source>
        <dbReference type="SMART" id="SM00954"/>
    </source>
</evidence>
<feature type="region of interest" description="Disordered" evidence="1">
    <location>
        <begin position="42"/>
        <end position="74"/>
    </location>
</feature>
<protein>
    <recommendedName>
        <fullName evidence="2">RelA/SpoT domain-containing protein</fullName>
    </recommendedName>
</protein>
<dbReference type="SUPFAM" id="SSF81301">
    <property type="entry name" value="Nucleotidyltransferase"/>
    <property type="match status" value="1"/>
</dbReference>
<dbReference type="InterPro" id="IPR007685">
    <property type="entry name" value="RelA_SpoT"/>
</dbReference>
<accession>A0AAD2GDJ8</accession>
<dbReference type="Pfam" id="PF13328">
    <property type="entry name" value="HD_4"/>
    <property type="match status" value="1"/>
</dbReference>
<dbReference type="AlphaFoldDB" id="A0AAD2GDJ8"/>
<dbReference type="CDD" id="cd05399">
    <property type="entry name" value="NT_Rel-Spo_like"/>
    <property type="match status" value="1"/>
</dbReference>
<keyword evidence="4" id="KW-1185">Reference proteome</keyword>
<dbReference type="PANTHER" id="PTHR21262">
    <property type="entry name" value="GUANOSINE-3',5'-BIS DIPHOSPHATE 3'-PYROPHOSPHOHYDROLASE"/>
    <property type="match status" value="1"/>
</dbReference>
<evidence type="ECO:0000256" key="1">
    <source>
        <dbReference type="SAM" id="MobiDB-lite"/>
    </source>
</evidence>
<gene>
    <name evidence="3" type="ORF">CYCCA115_LOCUS24287</name>
</gene>
<dbReference type="Proteomes" id="UP001295423">
    <property type="component" value="Unassembled WGS sequence"/>
</dbReference>
<dbReference type="InterPro" id="IPR043519">
    <property type="entry name" value="NT_sf"/>
</dbReference>
<organism evidence="3 4">
    <name type="scientific">Cylindrotheca closterium</name>
    <dbReference type="NCBI Taxonomy" id="2856"/>
    <lineage>
        <taxon>Eukaryota</taxon>
        <taxon>Sar</taxon>
        <taxon>Stramenopiles</taxon>
        <taxon>Ochrophyta</taxon>
        <taxon>Bacillariophyta</taxon>
        <taxon>Bacillariophyceae</taxon>
        <taxon>Bacillariophycidae</taxon>
        <taxon>Bacillariales</taxon>
        <taxon>Bacillariaceae</taxon>
        <taxon>Cylindrotheca</taxon>
    </lineage>
</organism>
<comment type="caution">
    <text evidence="3">The sequence shown here is derived from an EMBL/GenBank/DDBJ whole genome shotgun (WGS) entry which is preliminary data.</text>
</comment>
<evidence type="ECO:0000313" key="4">
    <source>
        <dbReference type="Proteomes" id="UP001295423"/>
    </source>
</evidence>
<dbReference type="PANTHER" id="PTHR21262:SF31">
    <property type="entry name" value="GTP PYROPHOSPHOKINASE"/>
    <property type="match status" value="1"/>
</dbReference>
<feature type="compositionally biased region" description="Polar residues" evidence="1">
    <location>
        <begin position="42"/>
        <end position="52"/>
    </location>
</feature>
<dbReference type="Gene3D" id="1.10.3210.10">
    <property type="entry name" value="Hypothetical protein af1432"/>
    <property type="match status" value="1"/>
</dbReference>
<reference evidence="3" key="1">
    <citation type="submission" date="2023-08" db="EMBL/GenBank/DDBJ databases">
        <authorList>
            <person name="Audoor S."/>
            <person name="Bilcke G."/>
        </authorList>
    </citation>
    <scope>NUCLEOTIDE SEQUENCE</scope>
</reference>
<dbReference type="Pfam" id="PF04607">
    <property type="entry name" value="RelA_SpoT"/>
    <property type="match status" value="1"/>
</dbReference>
<dbReference type="GO" id="GO:0015969">
    <property type="term" value="P:guanosine tetraphosphate metabolic process"/>
    <property type="evidence" value="ECO:0007669"/>
    <property type="project" value="InterPro"/>
</dbReference>
<name>A0AAD2GDJ8_9STRA</name>
<dbReference type="SUPFAM" id="SSF109604">
    <property type="entry name" value="HD-domain/PDEase-like"/>
    <property type="match status" value="1"/>
</dbReference>
<proteinExistence type="predicted"/>
<feature type="region of interest" description="Disordered" evidence="1">
    <location>
        <begin position="139"/>
        <end position="158"/>
    </location>
</feature>
<sequence length="782" mass="88107">MPSCGEESNHLSSGVAGVPELKNSPIGTLLFLQCCPSPQSLPLASDSSTNRQLRMKDSCSSDSPSSRSHSMKRSRPLSKFALATFALVAANNVAPTECFGSHSTVASPSRRAMQSQHYFTTDEYFSATSSTRFYNPLLTSNPAASPKSSSSTTTTQAEEARLPTWLEIEQAHLVHDHMELLRDAMLQSFFTENEILKLSCAIQEASNFDQNKMAGAAEFCTIMVETMEMGLNALVAAAFHYCSCVTAREKQVFYGTQSKEDLSPWDFRQHHSIDSFGEHVVQIEKDASRLKRLEMVASMVMNNSPTNSHKVTPDSEKANNLRNLFLTESKDWRALAIRGAACLYRLRGILRSSDSAHPLSKDNNRVCREALHIYAPLASRLGMHRLKNELENTAFQILYPRQFATVTSLLQQTRDPSARRVTWNSRASWKPDIEESMEKILEQVQAEMTEILQNDAEFSEAVQDYTVTARVKEAYSTWKKMLRNKCDHILQVPDAIAFRIVLNAKKHYEDEPDEMIRARERALCYYAQELCLQRWAPAEEDARYKDYIASPKANGYQSLHYTANTSWQGQVWSMEIQVRSGEMHNVAEFGVASHWDYKVRGKETTSTNMSRSAEGHSSLTINEHLGRVVIQQTSDAYLRSLQEYHWKTHGSTYGAEPTTTLDEEHTEDTEYFHSNEESHIRAERIRARTQRLAPYIEAFTTAQSDLARENVYVFLSQDGDEQEGAVLALPAGAVILDVLRQVELQFLPEDCVFHNGSPASITTRLSNGDVLSIPSMMTTSLM</sequence>
<dbReference type="Gene3D" id="3.30.460.10">
    <property type="entry name" value="Beta Polymerase, domain 2"/>
    <property type="match status" value="1"/>
</dbReference>